<dbReference type="Proteomes" id="UP000053477">
    <property type="component" value="Unassembled WGS sequence"/>
</dbReference>
<name>A0A0H2R8T2_9AGAM</name>
<protein>
    <submittedName>
        <fullName evidence="1">Uncharacterized protein</fullName>
    </submittedName>
</protein>
<organism evidence="1 2">
    <name type="scientific">Schizopora paradoxa</name>
    <dbReference type="NCBI Taxonomy" id="27342"/>
    <lineage>
        <taxon>Eukaryota</taxon>
        <taxon>Fungi</taxon>
        <taxon>Dikarya</taxon>
        <taxon>Basidiomycota</taxon>
        <taxon>Agaricomycotina</taxon>
        <taxon>Agaricomycetes</taxon>
        <taxon>Hymenochaetales</taxon>
        <taxon>Schizoporaceae</taxon>
        <taxon>Schizopora</taxon>
    </lineage>
</organism>
<reference evidence="1 2" key="1">
    <citation type="submission" date="2015-04" db="EMBL/GenBank/DDBJ databases">
        <title>Complete genome sequence of Schizopora paradoxa KUC8140, a cosmopolitan wood degrader in East Asia.</title>
        <authorList>
            <consortium name="DOE Joint Genome Institute"/>
            <person name="Min B."/>
            <person name="Park H."/>
            <person name="Jang Y."/>
            <person name="Kim J.-J."/>
            <person name="Kim K.H."/>
            <person name="Pangilinan J."/>
            <person name="Lipzen A."/>
            <person name="Riley R."/>
            <person name="Grigoriev I.V."/>
            <person name="Spatafora J.W."/>
            <person name="Choi I.-G."/>
        </authorList>
    </citation>
    <scope>NUCLEOTIDE SEQUENCE [LARGE SCALE GENOMIC DNA]</scope>
    <source>
        <strain evidence="1 2">KUC8140</strain>
    </source>
</reference>
<sequence>MQRMWSTYLDSSMANAHGAPEAVSSARQLIIFLISLASPLLAKAFRCLELLKLSPLAVPVKMGTDFSARHFLFLFSSEY</sequence>
<keyword evidence="2" id="KW-1185">Reference proteome</keyword>
<proteinExistence type="predicted"/>
<accession>A0A0H2R8T2</accession>
<evidence type="ECO:0000313" key="2">
    <source>
        <dbReference type="Proteomes" id="UP000053477"/>
    </source>
</evidence>
<evidence type="ECO:0000313" key="1">
    <source>
        <dbReference type="EMBL" id="KLO07792.1"/>
    </source>
</evidence>
<dbReference type="EMBL" id="KQ086120">
    <property type="protein sequence ID" value="KLO07792.1"/>
    <property type="molecule type" value="Genomic_DNA"/>
</dbReference>
<dbReference type="InParanoid" id="A0A0H2R8T2"/>
<dbReference type="AlphaFoldDB" id="A0A0H2R8T2"/>
<gene>
    <name evidence="1" type="ORF">SCHPADRAFT_633227</name>
</gene>